<dbReference type="EMBL" id="NCVA01000038">
    <property type="protein sequence ID" value="ORO84556.1"/>
    <property type="molecule type" value="Genomic_DNA"/>
</dbReference>
<gene>
    <name evidence="1" type="ORF">B7705_02590</name>
</gene>
<dbReference type="RefSeq" id="WP_084947498.1">
    <property type="nucleotide sequence ID" value="NZ_NCVA01000038.1"/>
</dbReference>
<sequence length="659" mass="77465">MLDNKITEFNFFTEEYLKRQNAQIFIYILIIIKGRYKVYDNPEVLELIKKYSEEKGVDIPDEIVLGNGRTVNNFFLNKIIKESKLNITGDYFCEEYIFETLNELINESIEKILDLYPRKKLLINLIIFASFVSTLSQNQEIDLNKEPENDLEKLIFLVQKVGCTKDDLSTALLGEMKASVNYMINLLLLREERTSAEEIEAEKYFERYGTDYNLLFYWGVIKCIFTSDSNSRYFVKRWNNSKRISFSNNQWGEFPPADLQSKFDEICLYCNKETLGLHKRMSKSIFPKFFNEFKFDPIKIRDSFKRNIQGYTLSYKTLDIIAESDWPEFLKKNQSCGEIGDEGRINESVFLENDIYQLRTSIYNFVNKIEEYNSEVNYLLSDTKNINRIVDMLNKKIYSRIETPDEVKEIFNAFVSKHVRLSKELRLDCSPIDISKFHSFVAEFVSFKRLSIFHKPLLKYKNYYLTSLSLLNEGVWHLPGDILSRRISSHHNINKEITKFYDEQTLPYIKLCLMSKYDFSIINCDLMVNNKSGKPAFPKIKQLLGGDYKGVKRELDILFASDGTLYIYDLKNYGLQHSLDEITRLVNRVDKEISKLEKIKKIFLDNKSIFEEELKVRFDCVEIGIITVNSTIFDFVPSIFDGVYIKSVHNFIMEIGNIN</sequence>
<evidence type="ECO:0000313" key="1">
    <source>
        <dbReference type="EMBL" id="ORO84556.1"/>
    </source>
</evidence>
<reference evidence="1 2" key="1">
    <citation type="journal article" date="2016" name="Eur. J. Clin. Microbiol. Infect. Dis.">
        <title>Whole genome sequencing as a tool for phylogenetic analysis of clinical strains of Mitis group streptococci.</title>
        <authorList>
            <person name="Rasmussen L.H."/>
            <person name="Dargis R."/>
            <person name="Hojholt K."/>
            <person name="Christensen J.J."/>
            <person name="Skovgaard O."/>
            <person name="Justesen U.S."/>
            <person name="Rosenvinge F.S."/>
            <person name="Moser C."/>
            <person name="Lukjancenko O."/>
            <person name="Rasmussen S."/>
            <person name="Nielsen X.C."/>
        </authorList>
    </citation>
    <scope>NUCLEOTIDE SEQUENCE [LARGE SCALE GENOMIC DNA]</scope>
    <source>
        <strain evidence="1 2">RH_13585_10</strain>
    </source>
</reference>
<evidence type="ECO:0000313" key="2">
    <source>
        <dbReference type="Proteomes" id="UP000193064"/>
    </source>
</evidence>
<protein>
    <submittedName>
        <fullName evidence="1">Uncharacterized protein</fullName>
    </submittedName>
</protein>
<organism evidence="1 2">
    <name type="scientific">Streptococcus oralis subsp. dentisani</name>
    <dbReference type="NCBI Taxonomy" id="1458253"/>
    <lineage>
        <taxon>Bacteria</taxon>
        <taxon>Bacillati</taxon>
        <taxon>Bacillota</taxon>
        <taxon>Bacilli</taxon>
        <taxon>Lactobacillales</taxon>
        <taxon>Streptococcaceae</taxon>
        <taxon>Streptococcus</taxon>
    </lineage>
</organism>
<accession>A0A1X1JCV7</accession>
<dbReference type="Proteomes" id="UP000193064">
    <property type="component" value="Unassembled WGS sequence"/>
</dbReference>
<proteinExistence type="predicted"/>
<name>A0A1X1JCV7_STROR</name>
<dbReference type="AlphaFoldDB" id="A0A1X1JCV7"/>
<comment type="caution">
    <text evidence="1">The sequence shown here is derived from an EMBL/GenBank/DDBJ whole genome shotgun (WGS) entry which is preliminary data.</text>
</comment>